<name>A7WKX8_9VIRU</name>
<protein>
    <submittedName>
        <fullName evidence="1">Uncharacterized protein</fullName>
    </submittedName>
</protein>
<dbReference type="RefSeq" id="YP_001604330.1">
    <property type="nucleotide sequence ID" value="NC_010154.1"/>
</dbReference>
<dbReference type="Proteomes" id="UP000008745">
    <property type="component" value="Segment"/>
</dbReference>
<organism evidence="1 2">
    <name type="scientific">Betalipothrixvirus puteoliense</name>
    <dbReference type="NCBI Taxonomy" id="346884"/>
    <lineage>
        <taxon>Viruses</taxon>
        <taxon>Adnaviria</taxon>
        <taxon>Zilligvirae</taxon>
        <taxon>Taleaviricota</taxon>
        <taxon>Tokiviricetes</taxon>
        <taxon>Ligamenvirales</taxon>
        <taxon>Lipothrixviridae</taxon>
        <taxon>Betalipothrixvirus</taxon>
    </lineage>
</organism>
<sequence>MLIMGIQIAWYNVCNPIETGIFSASGGSVGASYSGYVGDPCGNCGYGLAFTTGESATATATITVTVPYSELVYNPENVWVVVIGSLYYIGSSSLPSSVTFTIALNFLNTSGSSIGSYSYSVSLGAGTGTYYMIAVPVPSGTASIEISVTIPYYGFASIGDVAFFSQPITYYIEPLYFYNQSLSYSVTVNYSESGYVSIIGVSGGPSDLTSYSVTATLNSGSITATNISMTSVSELDSVTFTGTANNDYQITWSQVIAIPDANSSCQISQIFVFNVTGYNNILNPQEYVFSVQTPFNGSIQKTYTLLVPVGYFKIIPSYSLSCSTTPCTSGFTTFTITIDIETSSGVVVASQQVNVLEGQTFAEFNLEDYYGGQTLNVVVTLDINASLSQQVTLTINFEYEVQAQT</sequence>
<reference evidence="2" key="1">
    <citation type="journal article" date="2008" name="J. Virol.">
        <title>Structure of the acidianus filamentous virus 3 and comparative genomics of related archaeal lipothrixviruses.</title>
        <authorList>
            <person name="Vestergaard G."/>
            <person name="Aramayo R."/>
            <person name="Basta T."/>
            <person name="Haring M."/>
            <person name="Peng X."/>
            <person name="Brugger K."/>
            <person name="Chen L."/>
            <person name="Rachel R."/>
            <person name="Boisset N."/>
            <person name="Garrett R.A."/>
            <person name="Prangishvili D."/>
        </authorList>
    </citation>
    <scope>NUCLEOTIDE SEQUENCE [LARGE SCALE GENOMIC DNA]</scope>
</reference>
<accession>A7WKX8</accession>
<evidence type="ECO:0000313" key="2">
    <source>
        <dbReference type="Proteomes" id="UP000008745"/>
    </source>
</evidence>
<dbReference type="GeneID" id="5797970"/>
<evidence type="ECO:0000313" key="1">
    <source>
        <dbReference type="EMBL" id="CAJ31726.1"/>
    </source>
</evidence>
<proteinExistence type="predicted"/>
<dbReference type="OrthoDB" id="4794at10239"/>
<keyword evidence="2" id="KW-1185">Reference proteome</keyword>
<dbReference type="EMBL" id="AM087123">
    <property type="protein sequence ID" value="CAJ31726.1"/>
    <property type="molecule type" value="Genomic_DNA"/>
</dbReference>
<dbReference type="KEGG" id="vg:5797970"/>